<evidence type="ECO:0000313" key="2">
    <source>
        <dbReference type="EMBL" id="CAG6623369.1"/>
    </source>
</evidence>
<organism evidence="2">
    <name type="scientific">Cacopsylla melanoneura</name>
    <dbReference type="NCBI Taxonomy" id="428564"/>
    <lineage>
        <taxon>Eukaryota</taxon>
        <taxon>Metazoa</taxon>
        <taxon>Ecdysozoa</taxon>
        <taxon>Arthropoda</taxon>
        <taxon>Hexapoda</taxon>
        <taxon>Insecta</taxon>
        <taxon>Pterygota</taxon>
        <taxon>Neoptera</taxon>
        <taxon>Paraneoptera</taxon>
        <taxon>Hemiptera</taxon>
        <taxon>Sternorrhyncha</taxon>
        <taxon>Psylloidea</taxon>
        <taxon>Psyllidae</taxon>
        <taxon>Psyllinae</taxon>
        <taxon>Cacopsylla</taxon>
    </lineage>
</organism>
<proteinExistence type="predicted"/>
<sequence>MIRNIFHPRQSHIHTCFHHLWGVQLRMCSQVSNNTFELTDLCSNQDDQFLLESHKFRNTLYPDTTDVILTELKSCNSMQQVFDIFIANQSNFKSQYLCQSVLTLRDMQKLFNKFYLSDLTHTTTQQRYDTEIDESNHSVFAEFQNALLDHEQFKELLAHINNQCDQFTIDETTCTILYLRYLGLGLGHDTVQRLIYHANKTFAATPSEEFDQITYQTLSRFFSSFKFEDSLYTLLTLSKTLPIVIRKLENCTDIYSLGQIAVCLEVVKELMSTDLRQLFRTRLDSILATLKVSSTEDTRSLVKIVLFLNETFWNEENGKTIQRLLLKFADCTPLLEVKEIMHIQKVFGSHLEPYAFLDQVQKKLELVTSRCEDFRGSEPSLATLACLAPVSNNKQKKFIEKVLLRKLKEPGTLLNTMTTLSTVSDLVRFLKMDNNQIHVLYWDRVLVLLQDQCNMAFLMYFTLRYIKRYLYKNNFRNLRFEEFVTRTLCAEIDYASPNNLAQYASVLLKFKPNYARSQIPDHLYERMLSNVHQFSLLNCFVLMDAMSSMILLSVPEPKKNLSSKFSVQLTKLERCLESRIHQILDESDRISIVECFEIFHKKKCKNWQYIYQRLYRKIPSENITSKLIYAACRSITFSESSESSHALLKKCVEYCEANDDVIIGLVVSNVLYTCYLSSYPLHSRHPEFLEIAGRILVRDKDTLYAHLLIRSSLALAYYHYLPRSLVDFIFSLEFLEDLDEEIVTRAPQNLSLKIRQDLMELNRAVCLDYAQFSIPWFHGKYVEQLLLTDQSSYSKFHSDVQNVLIHYVGDKTMVQANVMSPYGQKIDFLLYLDKLGNPIRSQDSVSTRTAQTRLAILLEQKWALGPNELRRRHLELQGYSVINLYRKDWNALFMGEPKAKHVFLDQIFTQYRPLITSGEDLF</sequence>
<dbReference type="GO" id="GO:0003723">
    <property type="term" value="F:RNA binding"/>
    <property type="evidence" value="ECO:0007669"/>
    <property type="project" value="TreeGrafter"/>
</dbReference>
<dbReference type="InterPro" id="IPR050870">
    <property type="entry name" value="FAST_kinase"/>
</dbReference>
<dbReference type="InterPro" id="IPR013579">
    <property type="entry name" value="FAST_2"/>
</dbReference>
<dbReference type="PANTHER" id="PTHR21228:SF72">
    <property type="entry name" value="LD32258P"/>
    <property type="match status" value="1"/>
</dbReference>
<evidence type="ECO:0000259" key="1">
    <source>
        <dbReference type="Pfam" id="PF08368"/>
    </source>
</evidence>
<reference evidence="2" key="1">
    <citation type="submission" date="2021-05" db="EMBL/GenBank/DDBJ databases">
        <authorList>
            <person name="Alioto T."/>
            <person name="Alioto T."/>
            <person name="Gomez Garrido J."/>
        </authorList>
    </citation>
    <scope>NUCLEOTIDE SEQUENCE</scope>
</reference>
<dbReference type="AlphaFoldDB" id="A0A8D8M6Z0"/>
<keyword evidence="2" id="KW-0808">Transferase</keyword>
<dbReference type="EMBL" id="HBUF01054751">
    <property type="protein sequence ID" value="CAG6623369.1"/>
    <property type="molecule type" value="Transcribed_RNA"/>
</dbReference>
<dbReference type="GO" id="GO:0044528">
    <property type="term" value="P:regulation of mitochondrial mRNA stability"/>
    <property type="evidence" value="ECO:0007669"/>
    <property type="project" value="TreeGrafter"/>
</dbReference>
<name>A0A8D8M6Z0_9HEMI</name>
<keyword evidence="2" id="KW-0418">Kinase</keyword>
<accession>A0A8D8M6Z0</accession>
<dbReference type="GO" id="GO:0000963">
    <property type="term" value="P:mitochondrial RNA processing"/>
    <property type="evidence" value="ECO:0007669"/>
    <property type="project" value="TreeGrafter"/>
</dbReference>
<protein>
    <submittedName>
        <fullName evidence="2">FAST kinase domain-containing protein 1</fullName>
    </submittedName>
</protein>
<dbReference type="GO" id="GO:0016301">
    <property type="term" value="F:kinase activity"/>
    <property type="evidence" value="ECO:0007669"/>
    <property type="project" value="UniProtKB-KW"/>
</dbReference>
<dbReference type="PANTHER" id="PTHR21228">
    <property type="entry name" value="FAST LEU-RICH DOMAIN-CONTAINING"/>
    <property type="match status" value="1"/>
</dbReference>
<feature type="domain" description="FAST kinase-like protein subdomain 2" evidence="1">
    <location>
        <begin position="755"/>
        <end position="839"/>
    </location>
</feature>
<dbReference type="GO" id="GO:0005759">
    <property type="term" value="C:mitochondrial matrix"/>
    <property type="evidence" value="ECO:0007669"/>
    <property type="project" value="TreeGrafter"/>
</dbReference>
<dbReference type="Pfam" id="PF08368">
    <property type="entry name" value="FAST_2"/>
    <property type="match status" value="1"/>
</dbReference>
<dbReference type="GO" id="GO:0035770">
    <property type="term" value="C:ribonucleoprotein granule"/>
    <property type="evidence" value="ECO:0007669"/>
    <property type="project" value="TreeGrafter"/>
</dbReference>